<dbReference type="InterPro" id="IPR042505">
    <property type="entry name" value="DYNC2I1"/>
</dbReference>
<dbReference type="STRING" id="7209.A0A1I7W319"/>
<dbReference type="WBParaSite" id="EN70_9092">
    <property type="protein sequence ID" value="EN70_9092"/>
    <property type="gene ID" value="EN70_9092"/>
</dbReference>
<accession>A0A1I7W319</accession>
<evidence type="ECO:0000313" key="2">
    <source>
        <dbReference type="Proteomes" id="UP000095285"/>
    </source>
</evidence>
<feature type="compositionally biased region" description="Basic and acidic residues" evidence="1">
    <location>
        <begin position="20"/>
        <end position="36"/>
    </location>
</feature>
<dbReference type="PANTHER" id="PTHR16022">
    <property type="entry name" value="WD REPEAT DOMAIN 60"/>
    <property type="match status" value="1"/>
</dbReference>
<dbReference type="GO" id="GO:0042073">
    <property type="term" value="P:intraciliary transport"/>
    <property type="evidence" value="ECO:0007669"/>
    <property type="project" value="InterPro"/>
</dbReference>
<organism evidence="2 3">
    <name type="scientific">Loa loa</name>
    <name type="common">Eye worm</name>
    <name type="synonym">Filaria loa</name>
    <dbReference type="NCBI Taxonomy" id="7209"/>
    <lineage>
        <taxon>Eukaryota</taxon>
        <taxon>Metazoa</taxon>
        <taxon>Ecdysozoa</taxon>
        <taxon>Nematoda</taxon>
        <taxon>Chromadorea</taxon>
        <taxon>Rhabditida</taxon>
        <taxon>Spirurina</taxon>
        <taxon>Spiruromorpha</taxon>
        <taxon>Filarioidea</taxon>
        <taxon>Onchocercidae</taxon>
        <taxon>Loa</taxon>
    </lineage>
</organism>
<dbReference type="GO" id="GO:0045504">
    <property type="term" value="F:dynein heavy chain binding"/>
    <property type="evidence" value="ECO:0007669"/>
    <property type="project" value="InterPro"/>
</dbReference>
<evidence type="ECO:0000256" key="1">
    <source>
        <dbReference type="SAM" id="MobiDB-lite"/>
    </source>
</evidence>
<reference evidence="2" key="1">
    <citation type="submission" date="2012-04" db="EMBL/GenBank/DDBJ databases">
        <title>The Genome Sequence of Loa loa.</title>
        <authorList>
            <consortium name="The Broad Institute Genome Sequencing Platform"/>
            <consortium name="Broad Institute Genome Sequencing Center for Infectious Disease"/>
            <person name="Nutman T.B."/>
            <person name="Fink D.L."/>
            <person name="Russ C."/>
            <person name="Young S."/>
            <person name="Zeng Q."/>
            <person name="Gargeya S."/>
            <person name="Alvarado L."/>
            <person name="Berlin A."/>
            <person name="Chapman S.B."/>
            <person name="Chen Z."/>
            <person name="Freedman E."/>
            <person name="Gellesch M."/>
            <person name="Goldberg J."/>
            <person name="Griggs A."/>
            <person name="Gujja S."/>
            <person name="Heilman E.R."/>
            <person name="Heiman D."/>
            <person name="Howarth C."/>
            <person name="Mehta T."/>
            <person name="Neiman D."/>
            <person name="Pearson M."/>
            <person name="Roberts A."/>
            <person name="Saif S."/>
            <person name="Shea T."/>
            <person name="Shenoy N."/>
            <person name="Sisk P."/>
            <person name="Stolte C."/>
            <person name="Sykes S."/>
            <person name="White J."/>
            <person name="Yandava C."/>
            <person name="Haas B."/>
            <person name="Henn M.R."/>
            <person name="Nusbaum C."/>
            <person name="Birren B."/>
        </authorList>
    </citation>
    <scope>NUCLEOTIDE SEQUENCE [LARGE SCALE GENOMIC DNA]</scope>
</reference>
<dbReference type="GO" id="GO:0005868">
    <property type="term" value="C:cytoplasmic dynein complex"/>
    <property type="evidence" value="ECO:0007669"/>
    <property type="project" value="InterPro"/>
</dbReference>
<feature type="region of interest" description="Disordered" evidence="1">
    <location>
        <begin position="1"/>
        <end position="85"/>
    </location>
</feature>
<dbReference type="GO" id="GO:0045503">
    <property type="term" value="F:dynein light chain binding"/>
    <property type="evidence" value="ECO:0007669"/>
    <property type="project" value="InterPro"/>
</dbReference>
<dbReference type="Proteomes" id="UP000095285">
    <property type="component" value="Unassembled WGS sequence"/>
</dbReference>
<dbReference type="AlphaFoldDB" id="A0A1I7W319"/>
<keyword evidence="2" id="KW-1185">Reference proteome</keyword>
<sequence>MQISLKEPKEKKPKTIANDATKKDQKDNEIIEKKDDFEDYSDDFEEETDTDNDKNKSSDEENNARKQKKSMENSEVTGNSTISRIGTFDKDTSIDTVSNKSYGNSLLLNRMINRRRTNDNAQSLQVQFMHSSNSIQRKIDFTNATTINWEKMSEVERRYKMLKHLIGMGIVQFDLLDHHLIHANNFYAQMFGNTNYTQVQTQTGDDDLDCYIQTEEVDKETVWTQIPYSDDRSWYGIVNNSSDIVYHKYCNIDNPEIELFKLIILKWKNFASLFLLLVRILLCHNEVRCFCTSPDGISAVFVGLNDGSCMAYDLSESNSLFTTKLRWPRNGEIFPLRTAAYDTSFKAVTSKTFEEDYHLLIVAISDIPSDTDNLQHIKSLVLTKLVLLFLSWVIINEESIRITDHDLGLRPGAN</sequence>
<feature type="compositionally biased region" description="Acidic residues" evidence="1">
    <location>
        <begin position="37"/>
        <end position="50"/>
    </location>
</feature>
<feature type="compositionally biased region" description="Polar residues" evidence="1">
    <location>
        <begin position="73"/>
        <end position="84"/>
    </location>
</feature>
<feature type="compositionally biased region" description="Basic and acidic residues" evidence="1">
    <location>
        <begin position="1"/>
        <end position="10"/>
    </location>
</feature>
<dbReference type="PANTHER" id="PTHR16022:SF0">
    <property type="entry name" value="CYTOPLASMIC DYNEIN 2 INTERMEDIATE CHAIN 1"/>
    <property type="match status" value="1"/>
</dbReference>
<protein>
    <submittedName>
        <fullName evidence="3">WD_REPEATS_REGION domain-containing protein</fullName>
    </submittedName>
</protein>
<dbReference type="GO" id="GO:0005929">
    <property type="term" value="C:cilium"/>
    <property type="evidence" value="ECO:0007669"/>
    <property type="project" value="GOC"/>
</dbReference>
<name>A0A1I7W319_LOALO</name>
<evidence type="ECO:0000313" key="3">
    <source>
        <dbReference type="WBParaSite" id="EN70_9092"/>
    </source>
</evidence>
<feature type="compositionally biased region" description="Basic and acidic residues" evidence="1">
    <location>
        <begin position="51"/>
        <end position="72"/>
    </location>
</feature>
<reference evidence="3" key="2">
    <citation type="submission" date="2016-11" db="UniProtKB">
        <authorList>
            <consortium name="WormBaseParasite"/>
        </authorList>
    </citation>
    <scope>IDENTIFICATION</scope>
</reference>
<proteinExistence type="predicted"/>